<evidence type="ECO:0000313" key="4">
    <source>
        <dbReference type="Proteomes" id="UP000251889"/>
    </source>
</evidence>
<dbReference type="OrthoDB" id="9792284at2"/>
<keyword evidence="3" id="KW-0378">Hydrolase</keyword>
<dbReference type="PANTHER" id="PTHR42733">
    <property type="entry name" value="DJ-1 PROTEIN"/>
    <property type="match status" value="1"/>
</dbReference>
<dbReference type="InterPro" id="IPR029062">
    <property type="entry name" value="Class_I_gatase-like"/>
</dbReference>
<sequence>MAQLSDLRVAILTEHGFEQSELVSPREALEKAGVTVDVISPQETEVKAWDNGEWGIRVKVDKVLDQANPDDYDGLVLPGGVLNPDKLRTNSQAVEFVRRMYVSGKPIAAICHGPQTLINAGVVEGKEMTSYPSVKADLVNAGAKWVDHDVVVDQGLVTSRSPEDLEAFNKKLLEELREGVHKRNALSHV</sequence>
<dbReference type="EMBL" id="QMFY01000013">
    <property type="protein sequence ID" value="RAV99103.1"/>
    <property type="molecule type" value="Genomic_DNA"/>
</dbReference>
<keyword evidence="4" id="KW-1185">Reference proteome</keyword>
<dbReference type="PROSITE" id="PS51273">
    <property type="entry name" value="GATASE_TYPE_1"/>
    <property type="match status" value="1"/>
</dbReference>
<dbReference type="AlphaFoldDB" id="A0A364XXX3"/>
<dbReference type="GO" id="GO:0008233">
    <property type="term" value="F:peptidase activity"/>
    <property type="evidence" value="ECO:0007669"/>
    <property type="project" value="UniProtKB-KW"/>
</dbReference>
<dbReference type="InterPro" id="IPR002818">
    <property type="entry name" value="DJ-1/PfpI"/>
</dbReference>
<comment type="similarity">
    <text evidence="1">Belongs to the peptidase C56 family.</text>
</comment>
<protein>
    <submittedName>
        <fullName evidence="3">Protease</fullName>
    </submittedName>
</protein>
<dbReference type="Pfam" id="PF01965">
    <property type="entry name" value="DJ-1_PfpI"/>
    <property type="match status" value="1"/>
</dbReference>
<keyword evidence="3" id="KW-0645">Protease</keyword>
<dbReference type="InterPro" id="IPR006286">
    <property type="entry name" value="C56_PfpI-like"/>
</dbReference>
<dbReference type="SUPFAM" id="SSF52317">
    <property type="entry name" value="Class I glutamine amidotransferase-like"/>
    <property type="match status" value="1"/>
</dbReference>
<proteinExistence type="inferred from homology"/>
<comment type="caution">
    <text evidence="3">The sequence shown here is derived from an EMBL/GenBank/DDBJ whole genome shotgun (WGS) entry which is preliminary data.</text>
</comment>
<dbReference type="PROSITE" id="PS51276">
    <property type="entry name" value="PEPTIDASE_C56_PFPI"/>
    <property type="match status" value="1"/>
</dbReference>
<evidence type="ECO:0000259" key="2">
    <source>
        <dbReference type="Pfam" id="PF01965"/>
    </source>
</evidence>
<accession>A0A364XXX3</accession>
<reference evidence="3 4" key="1">
    <citation type="submission" date="2018-06" db="EMBL/GenBank/DDBJ databases">
        <title>Chryseolinea flavus sp. nov., a member of the phylum Bacteroidetes isolated from soil.</title>
        <authorList>
            <person name="Li Y."/>
            <person name="Wang J."/>
        </authorList>
    </citation>
    <scope>NUCLEOTIDE SEQUENCE [LARGE SCALE GENOMIC DNA]</scope>
    <source>
        <strain evidence="3 4">SDU1-6</strain>
    </source>
</reference>
<organism evidence="3 4">
    <name type="scientific">Pseudochryseolinea flava</name>
    <dbReference type="NCBI Taxonomy" id="2059302"/>
    <lineage>
        <taxon>Bacteria</taxon>
        <taxon>Pseudomonadati</taxon>
        <taxon>Bacteroidota</taxon>
        <taxon>Cytophagia</taxon>
        <taxon>Cytophagales</taxon>
        <taxon>Fulvivirgaceae</taxon>
        <taxon>Pseudochryseolinea</taxon>
    </lineage>
</organism>
<evidence type="ECO:0000256" key="1">
    <source>
        <dbReference type="ARBA" id="ARBA00008542"/>
    </source>
</evidence>
<name>A0A364XXX3_9BACT</name>
<dbReference type="PANTHER" id="PTHR42733:SF12">
    <property type="entry name" value="PROTEINASE"/>
    <property type="match status" value="1"/>
</dbReference>
<dbReference type="RefSeq" id="WP_112748915.1">
    <property type="nucleotide sequence ID" value="NZ_QMFY01000013.1"/>
</dbReference>
<dbReference type="Proteomes" id="UP000251889">
    <property type="component" value="Unassembled WGS sequence"/>
</dbReference>
<dbReference type="GO" id="GO:0006508">
    <property type="term" value="P:proteolysis"/>
    <property type="evidence" value="ECO:0007669"/>
    <property type="project" value="UniProtKB-KW"/>
</dbReference>
<feature type="domain" description="DJ-1/PfpI" evidence="2">
    <location>
        <begin position="8"/>
        <end position="175"/>
    </location>
</feature>
<dbReference type="Gene3D" id="3.40.50.880">
    <property type="match status" value="1"/>
</dbReference>
<dbReference type="CDD" id="cd03134">
    <property type="entry name" value="GATase1_PfpI_like"/>
    <property type="match status" value="1"/>
</dbReference>
<evidence type="ECO:0000313" key="3">
    <source>
        <dbReference type="EMBL" id="RAV99103.1"/>
    </source>
</evidence>
<dbReference type="NCBIfam" id="TIGR01382">
    <property type="entry name" value="PfpI"/>
    <property type="match status" value="1"/>
</dbReference>
<gene>
    <name evidence="3" type="ORF">DQQ10_21140</name>
</gene>